<comment type="caution">
    <text evidence="1">The sequence shown here is derived from an EMBL/GenBank/DDBJ whole genome shotgun (WGS) entry which is preliminary data.</text>
</comment>
<dbReference type="InterPro" id="IPR011333">
    <property type="entry name" value="SKP1/BTB/POZ_sf"/>
</dbReference>
<gene>
    <name evidence="1" type="ORF">C8A00DRAFT_17989</name>
</gene>
<sequence>MCDHTMDPSGDTIFTLNDPNDLFAVLHDDLIPATEETASSFPAIEAVEQASAEEGKEEGKKDNAAPNSITFRVSSHHLILASPIFKAALTGGWKEGDTSTGELQYSTNGWDTEAMTIVLNALHGHYLRVPMTVTLEMLAKIATIVDYYAVHEAMQLLRMFWIDHLSKALLITTCSKRDSALWICVSCVFGDAGIFMHVTQVAIQYGQGDISSLGLPIPPAVVDRVNKQRRDLVDTISAGLHDLKQGFIDGREGCNIPCRTMQLGALIQGMNDVKLLDHLPGNHFEDFSLSKLVRGVGAIKCPIWCDHDSGRHEVHQCAEAATSPRDRPGYNIARKTEISSLLKHTSALTSRVKGMMGGLQLADFVSSSSESK</sequence>
<evidence type="ECO:0000313" key="1">
    <source>
        <dbReference type="EMBL" id="KAK4150498.1"/>
    </source>
</evidence>
<name>A0AAN6VFF3_9PEZI</name>
<proteinExistence type="predicted"/>
<accession>A0AAN6VFF3</accession>
<keyword evidence="2" id="KW-1185">Reference proteome</keyword>
<evidence type="ECO:0008006" key="3">
    <source>
        <dbReference type="Google" id="ProtNLM"/>
    </source>
</evidence>
<dbReference type="Proteomes" id="UP001302745">
    <property type="component" value="Unassembled WGS sequence"/>
</dbReference>
<protein>
    <recommendedName>
        <fullName evidence="3">BTB domain-containing protein</fullName>
    </recommendedName>
</protein>
<dbReference type="Gene3D" id="3.30.710.10">
    <property type="entry name" value="Potassium Channel Kv1.1, Chain A"/>
    <property type="match status" value="1"/>
</dbReference>
<dbReference type="SUPFAM" id="SSF54695">
    <property type="entry name" value="POZ domain"/>
    <property type="match status" value="1"/>
</dbReference>
<reference evidence="1" key="1">
    <citation type="journal article" date="2023" name="Mol. Phylogenet. Evol.">
        <title>Genome-scale phylogeny and comparative genomics of the fungal order Sordariales.</title>
        <authorList>
            <person name="Hensen N."/>
            <person name="Bonometti L."/>
            <person name="Westerberg I."/>
            <person name="Brannstrom I.O."/>
            <person name="Guillou S."/>
            <person name="Cros-Aarteil S."/>
            <person name="Calhoun S."/>
            <person name="Haridas S."/>
            <person name="Kuo A."/>
            <person name="Mondo S."/>
            <person name="Pangilinan J."/>
            <person name="Riley R."/>
            <person name="LaButti K."/>
            <person name="Andreopoulos B."/>
            <person name="Lipzen A."/>
            <person name="Chen C."/>
            <person name="Yan M."/>
            <person name="Daum C."/>
            <person name="Ng V."/>
            <person name="Clum A."/>
            <person name="Steindorff A."/>
            <person name="Ohm R.A."/>
            <person name="Martin F."/>
            <person name="Silar P."/>
            <person name="Natvig D.O."/>
            <person name="Lalanne C."/>
            <person name="Gautier V."/>
            <person name="Ament-Velasquez S.L."/>
            <person name="Kruys A."/>
            <person name="Hutchinson M.I."/>
            <person name="Powell A.J."/>
            <person name="Barry K."/>
            <person name="Miller A.N."/>
            <person name="Grigoriev I.V."/>
            <person name="Debuchy R."/>
            <person name="Gladieux P."/>
            <person name="Hiltunen Thoren M."/>
            <person name="Johannesson H."/>
        </authorList>
    </citation>
    <scope>NUCLEOTIDE SEQUENCE</scope>
    <source>
        <strain evidence="1">CBS 538.74</strain>
    </source>
</reference>
<dbReference type="AlphaFoldDB" id="A0AAN6VFF3"/>
<reference evidence="1" key="2">
    <citation type="submission" date="2023-05" db="EMBL/GenBank/DDBJ databases">
        <authorList>
            <consortium name="Lawrence Berkeley National Laboratory"/>
            <person name="Steindorff A."/>
            <person name="Hensen N."/>
            <person name="Bonometti L."/>
            <person name="Westerberg I."/>
            <person name="Brannstrom I.O."/>
            <person name="Guillou S."/>
            <person name="Cros-Aarteil S."/>
            <person name="Calhoun S."/>
            <person name="Haridas S."/>
            <person name="Kuo A."/>
            <person name="Mondo S."/>
            <person name="Pangilinan J."/>
            <person name="Riley R."/>
            <person name="Labutti K."/>
            <person name="Andreopoulos B."/>
            <person name="Lipzen A."/>
            <person name="Chen C."/>
            <person name="Yanf M."/>
            <person name="Daum C."/>
            <person name="Ng V."/>
            <person name="Clum A."/>
            <person name="Ohm R."/>
            <person name="Martin F."/>
            <person name="Silar P."/>
            <person name="Natvig D."/>
            <person name="Lalanne C."/>
            <person name="Gautier V."/>
            <person name="Ament-Velasquez S.L."/>
            <person name="Kruys A."/>
            <person name="Hutchinson M.I."/>
            <person name="Powell A.J."/>
            <person name="Barry K."/>
            <person name="Miller A.N."/>
            <person name="Grigoriev I.V."/>
            <person name="Debuchy R."/>
            <person name="Gladieux P."/>
            <person name="Thoren M.H."/>
            <person name="Johannesson H."/>
        </authorList>
    </citation>
    <scope>NUCLEOTIDE SEQUENCE</scope>
    <source>
        <strain evidence="1">CBS 538.74</strain>
    </source>
</reference>
<organism evidence="1 2">
    <name type="scientific">Chaetomidium leptoderma</name>
    <dbReference type="NCBI Taxonomy" id="669021"/>
    <lineage>
        <taxon>Eukaryota</taxon>
        <taxon>Fungi</taxon>
        <taxon>Dikarya</taxon>
        <taxon>Ascomycota</taxon>
        <taxon>Pezizomycotina</taxon>
        <taxon>Sordariomycetes</taxon>
        <taxon>Sordariomycetidae</taxon>
        <taxon>Sordariales</taxon>
        <taxon>Chaetomiaceae</taxon>
        <taxon>Chaetomidium</taxon>
    </lineage>
</organism>
<dbReference type="EMBL" id="MU857068">
    <property type="protein sequence ID" value="KAK4150498.1"/>
    <property type="molecule type" value="Genomic_DNA"/>
</dbReference>
<evidence type="ECO:0000313" key="2">
    <source>
        <dbReference type="Proteomes" id="UP001302745"/>
    </source>
</evidence>